<sequence length="71" mass="7831">MMADEEPRRIRPQPSRIIAPWVRGALALIVNAGVLYLVYLKIKGVIVVPIPGELWITVGLINGFYFGSPKG</sequence>
<name>A0A0F9SDA9_9ZZZZ</name>
<evidence type="ECO:0000313" key="2">
    <source>
        <dbReference type="EMBL" id="KKN65019.1"/>
    </source>
</evidence>
<evidence type="ECO:0000256" key="1">
    <source>
        <dbReference type="SAM" id="Phobius"/>
    </source>
</evidence>
<organism evidence="2">
    <name type="scientific">marine sediment metagenome</name>
    <dbReference type="NCBI Taxonomy" id="412755"/>
    <lineage>
        <taxon>unclassified sequences</taxon>
        <taxon>metagenomes</taxon>
        <taxon>ecological metagenomes</taxon>
    </lineage>
</organism>
<keyword evidence="1" id="KW-0472">Membrane</keyword>
<dbReference type="EMBL" id="LAZR01000537">
    <property type="protein sequence ID" value="KKN65019.1"/>
    <property type="molecule type" value="Genomic_DNA"/>
</dbReference>
<keyword evidence="1" id="KW-1133">Transmembrane helix</keyword>
<feature type="transmembrane region" description="Helical" evidence="1">
    <location>
        <begin position="21"/>
        <end position="39"/>
    </location>
</feature>
<accession>A0A0F9SDA9</accession>
<feature type="transmembrane region" description="Helical" evidence="1">
    <location>
        <begin position="45"/>
        <end position="66"/>
    </location>
</feature>
<dbReference type="AlphaFoldDB" id="A0A0F9SDA9"/>
<keyword evidence="1" id="KW-0812">Transmembrane</keyword>
<protein>
    <submittedName>
        <fullName evidence="2">Uncharacterized protein</fullName>
    </submittedName>
</protein>
<gene>
    <name evidence="2" type="ORF">LCGC14_0485760</name>
</gene>
<proteinExistence type="predicted"/>
<reference evidence="2" key="1">
    <citation type="journal article" date="2015" name="Nature">
        <title>Complex archaea that bridge the gap between prokaryotes and eukaryotes.</title>
        <authorList>
            <person name="Spang A."/>
            <person name="Saw J.H."/>
            <person name="Jorgensen S.L."/>
            <person name="Zaremba-Niedzwiedzka K."/>
            <person name="Martijn J."/>
            <person name="Lind A.E."/>
            <person name="van Eijk R."/>
            <person name="Schleper C."/>
            <person name="Guy L."/>
            <person name="Ettema T.J."/>
        </authorList>
    </citation>
    <scope>NUCLEOTIDE SEQUENCE</scope>
</reference>
<comment type="caution">
    <text evidence="2">The sequence shown here is derived from an EMBL/GenBank/DDBJ whole genome shotgun (WGS) entry which is preliminary data.</text>
</comment>